<comment type="caution">
    <text evidence="4">The sequence shown here is derived from an EMBL/GenBank/DDBJ whole genome shotgun (WGS) entry which is preliminary data.</text>
</comment>
<proteinExistence type="predicted"/>
<dbReference type="Gene3D" id="2.40.160.20">
    <property type="match status" value="1"/>
</dbReference>
<dbReference type="EMBL" id="SLWF01000037">
    <property type="protein sequence ID" value="TCN78832.1"/>
    <property type="molecule type" value="Genomic_DNA"/>
</dbReference>
<feature type="domain" description="Outer membrane protein beta-barrel" evidence="3">
    <location>
        <begin position="5"/>
        <end position="202"/>
    </location>
</feature>
<keyword evidence="5" id="KW-1185">Reference proteome</keyword>
<evidence type="ECO:0000259" key="3">
    <source>
        <dbReference type="Pfam" id="PF13505"/>
    </source>
</evidence>
<name>A0A4R2F878_9GAMM</name>
<evidence type="ECO:0000313" key="5">
    <source>
        <dbReference type="Proteomes" id="UP000294832"/>
    </source>
</evidence>
<sequence>MNRYSLLLFGFLACNASATEVFVTPYVGYSFGGQGLDVNDADYYRSGKAEDSSHLGMMLGFTLSPLSDSYFLYSHQQTDLLQRVDGIDQRLDELTVDYWHTGGTLYFSRDNLRPYITGSFGLTRLQPEQSLDASSYFSMSVGLGAQLLLTDNLVLLSEVRGFATFVGNDERFDCHQSQQCAWYYSGDTVWQGQANIGLKLQF</sequence>
<evidence type="ECO:0000256" key="2">
    <source>
        <dbReference type="SAM" id="SignalP"/>
    </source>
</evidence>
<organism evidence="4 5">
    <name type="scientific">Shewanella fodinae</name>
    <dbReference type="NCBI Taxonomy" id="552357"/>
    <lineage>
        <taxon>Bacteria</taxon>
        <taxon>Pseudomonadati</taxon>
        <taxon>Pseudomonadota</taxon>
        <taxon>Gammaproteobacteria</taxon>
        <taxon>Alteromonadales</taxon>
        <taxon>Shewanellaceae</taxon>
        <taxon>Shewanella</taxon>
    </lineage>
</organism>
<dbReference type="SUPFAM" id="SSF56925">
    <property type="entry name" value="OMPA-like"/>
    <property type="match status" value="1"/>
</dbReference>
<protein>
    <submittedName>
        <fullName evidence="4">Outer membrane protein with beta-barrel domain</fullName>
    </submittedName>
</protein>
<reference evidence="4 5" key="1">
    <citation type="submission" date="2019-03" db="EMBL/GenBank/DDBJ databases">
        <title>Freshwater and sediment microbial communities from various areas in North America, analyzing microbe dynamics in response to fracking.</title>
        <authorList>
            <person name="Lamendella R."/>
        </authorList>
    </citation>
    <scope>NUCLEOTIDE SEQUENCE [LARGE SCALE GENOMIC DNA]</scope>
    <source>
        <strain evidence="4 5">74A</strain>
    </source>
</reference>
<feature type="chain" id="PRO_5020671062" evidence="2">
    <location>
        <begin position="19"/>
        <end position="202"/>
    </location>
</feature>
<dbReference type="InterPro" id="IPR011250">
    <property type="entry name" value="OMP/PagP_B-barrel"/>
</dbReference>
<evidence type="ECO:0000313" key="4">
    <source>
        <dbReference type="EMBL" id="TCN78832.1"/>
    </source>
</evidence>
<dbReference type="Pfam" id="PF13505">
    <property type="entry name" value="OMP_b-brl"/>
    <property type="match status" value="1"/>
</dbReference>
<gene>
    <name evidence="4" type="ORF">EDC91_1376</name>
</gene>
<dbReference type="Proteomes" id="UP000294832">
    <property type="component" value="Unassembled WGS sequence"/>
</dbReference>
<dbReference type="InterPro" id="IPR027385">
    <property type="entry name" value="Beta-barrel_OMP"/>
</dbReference>
<accession>A0A4R2F878</accession>
<feature type="signal peptide" evidence="2">
    <location>
        <begin position="1"/>
        <end position="18"/>
    </location>
</feature>
<keyword evidence="1 2" id="KW-0732">Signal</keyword>
<dbReference type="AlphaFoldDB" id="A0A4R2F878"/>
<evidence type="ECO:0000256" key="1">
    <source>
        <dbReference type="ARBA" id="ARBA00022729"/>
    </source>
</evidence>